<accession>A0A179DK93</accession>
<dbReference type="STRING" id="1826909.A5893_00060"/>
<dbReference type="AlphaFoldDB" id="A0A179DK93"/>
<reference evidence="2 3" key="1">
    <citation type="submission" date="2016-04" db="EMBL/GenBank/DDBJ databases">
        <authorList>
            <person name="Evans L.H."/>
            <person name="Alamgir A."/>
            <person name="Owens N."/>
            <person name="Weber N.D."/>
            <person name="Virtaneva K."/>
            <person name="Barbian K."/>
            <person name="Babar A."/>
            <person name="Rosenke K."/>
        </authorList>
    </citation>
    <scope>NUCLEOTIDE SEQUENCE [LARGE SCALE GENOMIC DNA]</scope>
    <source>
        <strain evidence="2 3">CCM 8644</strain>
    </source>
</reference>
<evidence type="ECO:0008006" key="4">
    <source>
        <dbReference type="Google" id="ProtNLM"/>
    </source>
</evidence>
<sequence length="279" mass="31979">MKYILFIIYIFASSTTFAQENHLQDEAINELSGLAVSSKNDNLIWVHNDSGDKSYVYLINNQGKKLARINYNKEVKDCEDIALFTPKNQKPQIYVADIGDNNAKRDYISLYKFDEPNSDINDTDFDIKNVEEIKLKYPDGPRDSECLIIDPIDKNIYIISKREDSVKVYSTPINTRSNQNTTLKKEATLFFPGFVKLKFITSGDISRDGKQIVIKSYGNIFYWERKANETFVNALKKPFKILPYKPEPQGEAIGFTHSGNKYYTISEGKGAIIYLKSIN</sequence>
<evidence type="ECO:0000256" key="1">
    <source>
        <dbReference type="SAM" id="SignalP"/>
    </source>
</evidence>
<evidence type="ECO:0000313" key="3">
    <source>
        <dbReference type="Proteomes" id="UP000078459"/>
    </source>
</evidence>
<comment type="caution">
    <text evidence="2">The sequence shown here is derived from an EMBL/GenBank/DDBJ whole genome shotgun (WGS) entry which is preliminary data.</text>
</comment>
<gene>
    <name evidence="2" type="ORF">A5893_00060</name>
</gene>
<reference evidence="2 3" key="2">
    <citation type="submission" date="2016-06" db="EMBL/GenBank/DDBJ databases">
        <title>Pedobacter psychrophilus sp. nov., isolated from Antarctic fragmentary rock.</title>
        <authorList>
            <person name="Svec P."/>
        </authorList>
    </citation>
    <scope>NUCLEOTIDE SEQUENCE [LARGE SCALE GENOMIC DNA]</scope>
    <source>
        <strain evidence="2 3">CCM 8644</strain>
    </source>
</reference>
<dbReference type="SUPFAM" id="SSF50969">
    <property type="entry name" value="YVTN repeat-like/Quinoprotein amine dehydrogenase"/>
    <property type="match status" value="1"/>
</dbReference>
<protein>
    <recommendedName>
        <fullName evidence="4">PE-PGRS family protein</fullName>
    </recommendedName>
</protein>
<feature type="signal peptide" evidence="1">
    <location>
        <begin position="1"/>
        <end position="18"/>
    </location>
</feature>
<keyword evidence="3" id="KW-1185">Reference proteome</keyword>
<dbReference type="Proteomes" id="UP000078459">
    <property type="component" value="Unassembled WGS sequence"/>
</dbReference>
<evidence type="ECO:0000313" key="2">
    <source>
        <dbReference type="EMBL" id="OAQ41546.1"/>
    </source>
</evidence>
<keyword evidence="1" id="KW-0732">Signal</keyword>
<name>A0A179DK93_9SPHI</name>
<proteinExistence type="predicted"/>
<dbReference type="OrthoDB" id="9798438at2"/>
<dbReference type="EMBL" id="LWHJ01000011">
    <property type="protein sequence ID" value="OAQ41546.1"/>
    <property type="molecule type" value="Genomic_DNA"/>
</dbReference>
<organism evidence="2 3">
    <name type="scientific">Pedobacter psychrophilus</name>
    <dbReference type="NCBI Taxonomy" id="1826909"/>
    <lineage>
        <taxon>Bacteria</taxon>
        <taxon>Pseudomonadati</taxon>
        <taxon>Bacteroidota</taxon>
        <taxon>Sphingobacteriia</taxon>
        <taxon>Sphingobacteriales</taxon>
        <taxon>Sphingobacteriaceae</taxon>
        <taxon>Pedobacter</taxon>
    </lineage>
</organism>
<dbReference type="InterPro" id="IPR011044">
    <property type="entry name" value="Quino_amine_DH_bsu"/>
</dbReference>
<dbReference type="RefSeq" id="WP_068820578.1">
    <property type="nucleotide sequence ID" value="NZ_LWHJ01000011.1"/>
</dbReference>
<feature type="chain" id="PRO_5008100591" description="PE-PGRS family protein" evidence="1">
    <location>
        <begin position="19"/>
        <end position="279"/>
    </location>
</feature>